<reference evidence="24 25" key="1">
    <citation type="journal article" date="2018" name="Nat. Ecol. Evol.">
        <title>Genomic signatures of mitonuclear coevolution across populations of Tigriopus californicus.</title>
        <authorList>
            <person name="Barreto F.S."/>
            <person name="Watson E.T."/>
            <person name="Lima T.G."/>
            <person name="Willett C.S."/>
            <person name="Edmands S."/>
            <person name="Li W."/>
            <person name="Burton R.S."/>
        </authorList>
    </citation>
    <scope>NUCLEOTIDE SEQUENCE [LARGE SCALE GENOMIC DNA]</scope>
    <source>
        <strain evidence="24 25">San Diego</strain>
    </source>
</reference>
<accession>A0A553PNE7</accession>
<feature type="domain" description="EF-hand" evidence="22">
    <location>
        <begin position="872"/>
        <end position="907"/>
    </location>
</feature>
<dbReference type="OMA" id="NASMLHP"/>
<evidence type="ECO:0000256" key="19">
    <source>
        <dbReference type="PIRSR" id="PIRSR619791-2"/>
    </source>
</evidence>
<dbReference type="InterPro" id="IPR013121">
    <property type="entry name" value="Fe_red_NAD-bd_6"/>
</dbReference>
<feature type="transmembrane region" description="Helical" evidence="20">
    <location>
        <begin position="609"/>
        <end position="631"/>
    </location>
</feature>
<dbReference type="CDD" id="cd06186">
    <property type="entry name" value="NOX_Duox_like_FAD_NADP"/>
    <property type="match status" value="1"/>
</dbReference>
<keyword evidence="5" id="KW-0285">Flavoprotein</keyword>
<evidence type="ECO:0000256" key="7">
    <source>
        <dbReference type="ARBA" id="ARBA00022723"/>
    </source>
</evidence>
<evidence type="ECO:0000256" key="10">
    <source>
        <dbReference type="ARBA" id="ARBA00022837"/>
    </source>
</evidence>
<dbReference type="Pfam" id="PF08030">
    <property type="entry name" value="NAD_binding_6"/>
    <property type="match status" value="1"/>
</dbReference>
<dbReference type="CDD" id="cd00051">
    <property type="entry name" value="EFh"/>
    <property type="match status" value="1"/>
</dbReference>
<dbReference type="GO" id="GO:0009653">
    <property type="term" value="P:anatomical structure morphogenesis"/>
    <property type="evidence" value="ECO:0007669"/>
    <property type="project" value="UniProtKB-ARBA"/>
</dbReference>
<organism evidence="24 25">
    <name type="scientific">Tigriopus californicus</name>
    <name type="common">Marine copepod</name>
    <dbReference type="NCBI Taxonomy" id="6832"/>
    <lineage>
        <taxon>Eukaryota</taxon>
        <taxon>Metazoa</taxon>
        <taxon>Ecdysozoa</taxon>
        <taxon>Arthropoda</taxon>
        <taxon>Crustacea</taxon>
        <taxon>Multicrustacea</taxon>
        <taxon>Hexanauplia</taxon>
        <taxon>Copepoda</taxon>
        <taxon>Harpacticoida</taxon>
        <taxon>Harpacticidae</taxon>
        <taxon>Tigriopus</taxon>
    </lineage>
</organism>
<keyword evidence="8" id="KW-0677">Repeat</keyword>
<dbReference type="SUPFAM" id="SSF47473">
    <property type="entry name" value="EF-hand"/>
    <property type="match status" value="1"/>
</dbReference>
<dbReference type="PROSITE" id="PS50292">
    <property type="entry name" value="PEROXIDASE_3"/>
    <property type="match status" value="1"/>
</dbReference>
<sequence length="1501" mass="173299">MEIRILVLGILVQLLRVSPLVYGGIFDFDGPIDVSPSYIYERQRFDGWFNNMAHPDWGSIGNRLTRKTPASYTDGVYMMAGADRPSPRKLSESFMKGEDGLSSRRNRTALLAFFGQLVTAEILMASENGCPLEIHKIEIDKCDEMYDEECQGETSMPFYRANYDPASGQSPNSPREQINRMTTWIDGSFIYSHQEAWVSTMRSFQNGSLKWMGGIPGMPPYNVERVPLFNAPSPHVMRRLNPERMFVLGDPRTNQNPAFLTLGILFYRWHNVLAERVQKKHPNWRDEDVFQAARRLNIATLQSIIAYEYVPAFLGKGLKKYEGYKPDMHPGISHVFQSAAFRYGHTMIPPGIYRRDGECHFKEDFRGSPAMRLCSTWWDAQGVLTSTNDNKEIVEDILRGLSSQISEREDSFLCSDVRNKLFGPMDFSRRDLASINIMRGRDNGLPDYNTVRKCFNLPMVSNWSQINPTLYQSHPELFEKLAELYGSDCLTNIDLYIGGMLESNEGPGPLFGAIIQDQFERLRDSDRFWFENADNGIFTQKEIDGIRSIKLWDVIVNASSVKPDQIQKNVFFWMENDPCEQPAQLKASSMPRCEYLRGHDAFQGSEAAYLYGIVFFLFFPVFCACAGYGLIKLTNSRRRRAKSNQPDANCFKKNAHHKTHNHLRVREWMDPNKSRPVRVLLGPEAEITLTNRKSDMLRKMNLASSESLMIEVTRDVGDNRPMILMKVPQSYDLVLEFDSELSRKRFLMKMESFISGLRKSIEMVPVFKRPMLAKAETKERRQKKLEHFFREAYALTFGLKEGEKKRPVLSSDDSVNVMRTALTRDEFANALGMRPSDIFVNKMFKIVDKDQDERISFQEFLDTVVLFSTTGRSDDKVRIIFDMCDTNENGVIEKTELQEMLISLVEMAKTEKVLAEHVDKLIDSMFETSGFEDKEVLTYEDFKSLMKDFNGDFLTVGLDCKGAKHNFLDTTTNIARMQTFAMEYRLEHNNKGFLRKKWDRLTTFLEENRQHIFYLLVFFSINVYLFTERFIHYSIMSEHADLRHIMGVGIAITRGCAAALSFDYSILLLSMSRNLLTKLKESSLHQYIPIDSHLQFHKICACTALFFSFLHSCGHLVNFYQVATQPLEHLSCLSPEVSFPSDQKPSIPYWLFQTLTGLTGILLYSIVCIIFMFAHPIIRRKAYRFFWLTHQLYVLFYILCLLHGLQRITSVPRFWVFFIFPGAIFIFDKIESLRRSYMELDILDTEILPSDVIKITFYRPPNFTYRSGQWIRVSCNVVGYSEYHSLTITSAPHEDFLSIHIKARGPWTWRLRNYFDSSNIVEDESKAEDDVIQNAKGSTEALDEDDGQIQPRIRLQGPFGGGNQEWYKFEVAVMIGAGIGVTPYASILNDLVFGTSTNRYSGVACKKVYFLWITPSHRTFEWFMDVLRDVEQKDVTNVLEMHIFITQFFHKYDLRTTMLVSKVGVFSCGPNAVTKGISAACEEVNRTRKLPYFSHHFENFC</sequence>
<evidence type="ECO:0000256" key="8">
    <source>
        <dbReference type="ARBA" id="ARBA00022737"/>
    </source>
</evidence>
<dbReference type="EMBL" id="VCGU01000002">
    <property type="protein sequence ID" value="TRY79203.1"/>
    <property type="molecule type" value="Genomic_DNA"/>
</dbReference>
<evidence type="ECO:0000313" key="24">
    <source>
        <dbReference type="EMBL" id="TRY79203.1"/>
    </source>
</evidence>
<dbReference type="InterPro" id="IPR017938">
    <property type="entry name" value="Riboflavin_synthase-like_b-brl"/>
</dbReference>
<dbReference type="SUPFAM" id="SSF48113">
    <property type="entry name" value="Heme-dependent peroxidases"/>
    <property type="match status" value="1"/>
</dbReference>
<keyword evidence="19" id="KW-0408">Iron</keyword>
<dbReference type="GO" id="GO:0020037">
    <property type="term" value="F:heme binding"/>
    <property type="evidence" value="ECO:0007669"/>
    <property type="project" value="InterPro"/>
</dbReference>
<keyword evidence="25" id="KW-1185">Reference proteome</keyword>
<feature type="transmembrane region" description="Helical" evidence="20">
    <location>
        <begin position="1150"/>
        <end position="1173"/>
    </location>
</feature>
<keyword evidence="7 19" id="KW-0479">Metal-binding</keyword>
<evidence type="ECO:0000256" key="20">
    <source>
        <dbReference type="SAM" id="Phobius"/>
    </source>
</evidence>
<evidence type="ECO:0000256" key="12">
    <source>
        <dbReference type="ARBA" id="ARBA00022989"/>
    </source>
</evidence>
<keyword evidence="11" id="KW-0521">NADP</keyword>
<comment type="catalytic activity">
    <reaction evidence="17">
        <text>NADH + O2 + H(+) = H2O2 + NAD(+)</text>
        <dbReference type="Rhea" id="RHEA:11264"/>
        <dbReference type="ChEBI" id="CHEBI:15378"/>
        <dbReference type="ChEBI" id="CHEBI:15379"/>
        <dbReference type="ChEBI" id="CHEBI:16240"/>
        <dbReference type="ChEBI" id="CHEBI:57540"/>
        <dbReference type="ChEBI" id="CHEBI:57945"/>
        <dbReference type="EC" id="1.6.3.1"/>
    </reaction>
</comment>
<dbReference type="SMART" id="SM00054">
    <property type="entry name" value="EFh"/>
    <property type="match status" value="2"/>
</dbReference>
<protein>
    <recommendedName>
        <fullName evidence="3">NAD(P)H oxidase (H2O2-forming)</fullName>
        <ecNumber evidence="3">1.6.3.1</ecNumber>
    </recommendedName>
</protein>
<evidence type="ECO:0000313" key="25">
    <source>
        <dbReference type="Proteomes" id="UP000318571"/>
    </source>
</evidence>
<dbReference type="GO" id="GO:0006979">
    <property type="term" value="P:response to oxidative stress"/>
    <property type="evidence" value="ECO:0007669"/>
    <property type="project" value="InterPro"/>
</dbReference>
<keyword evidence="21" id="KW-0732">Signal</keyword>
<evidence type="ECO:0000259" key="22">
    <source>
        <dbReference type="PROSITE" id="PS50222"/>
    </source>
</evidence>
<gene>
    <name evidence="24" type="ORF">TCAL_01993</name>
</gene>
<feature type="transmembrane region" description="Helical" evidence="20">
    <location>
        <begin position="1185"/>
        <end position="1205"/>
    </location>
</feature>
<feature type="domain" description="FAD-binding FR-type" evidence="23">
    <location>
        <begin position="1235"/>
        <end position="1365"/>
    </location>
</feature>
<dbReference type="PROSITE" id="PS51384">
    <property type="entry name" value="FAD_FR"/>
    <property type="match status" value="1"/>
</dbReference>
<dbReference type="FunFam" id="2.40.30.10:FF:000059">
    <property type="entry name" value="dual oxidase isoform X1"/>
    <property type="match status" value="1"/>
</dbReference>
<dbReference type="PROSITE" id="PS50222">
    <property type="entry name" value="EF_HAND_2"/>
    <property type="match status" value="2"/>
</dbReference>
<keyword evidence="16" id="KW-0376">Hydrogen peroxide</keyword>
<dbReference type="InterPro" id="IPR013130">
    <property type="entry name" value="Fe3_Rdtase_TM_dom"/>
</dbReference>
<dbReference type="EC" id="1.6.3.1" evidence="3"/>
<evidence type="ECO:0000256" key="17">
    <source>
        <dbReference type="ARBA" id="ARBA00047455"/>
    </source>
</evidence>
<dbReference type="InterPro" id="IPR034821">
    <property type="entry name" value="DUOX_peroxidase"/>
</dbReference>
<feature type="transmembrane region" description="Helical" evidence="20">
    <location>
        <begin position="1044"/>
        <end position="1069"/>
    </location>
</feature>
<dbReference type="PANTHER" id="PTHR11475">
    <property type="entry name" value="OXIDASE/PEROXIDASE"/>
    <property type="match status" value="1"/>
</dbReference>
<dbReference type="InterPro" id="IPR018247">
    <property type="entry name" value="EF_Hand_1_Ca_BS"/>
</dbReference>
<evidence type="ECO:0000256" key="16">
    <source>
        <dbReference type="ARBA" id="ARBA00023324"/>
    </source>
</evidence>
<feature type="transmembrane region" description="Helical" evidence="20">
    <location>
        <begin position="1012"/>
        <end position="1032"/>
    </location>
</feature>
<dbReference type="Gene3D" id="2.40.30.10">
    <property type="entry name" value="Translation factors"/>
    <property type="match status" value="1"/>
</dbReference>
<keyword evidence="10" id="KW-0106">Calcium</keyword>
<dbReference type="InterPro" id="IPR013112">
    <property type="entry name" value="FAD-bd_8"/>
</dbReference>
<dbReference type="InterPro" id="IPR010255">
    <property type="entry name" value="Haem_peroxidase_sf"/>
</dbReference>
<dbReference type="InterPro" id="IPR002048">
    <property type="entry name" value="EF_hand_dom"/>
</dbReference>
<keyword evidence="15" id="KW-0325">Glycoprotein</keyword>
<proteinExistence type="inferred from homology"/>
<dbReference type="Pfam" id="PF03098">
    <property type="entry name" value="An_peroxidase"/>
    <property type="match status" value="1"/>
</dbReference>
<keyword evidence="4" id="KW-0575">Peroxidase</keyword>
<keyword evidence="9" id="KW-0274">FAD</keyword>
<comment type="catalytic activity">
    <reaction evidence="18">
        <text>NADPH + O2 + H(+) = H2O2 + NADP(+)</text>
        <dbReference type="Rhea" id="RHEA:11260"/>
        <dbReference type="ChEBI" id="CHEBI:15378"/>
        <dbReference type="ChEBI" id="CHEBI:15379"/>
        <dbReference type="ChEBI" id="CHEBI:16240"/>
        <dbReference type="ChEBI" id="CHEBI:57783"/>
        <dbReference type="ChEBI" id="CHEBI:58349"/>
        <dbReference type="EC" id="1.6.3.1"/>
    </reaction>
</comment>
<evidence type="ECO:0000259" key="23">
    <source>
        <dbReference type="PROSITE" id="PS51384"/>
    </source>
</evidence>
<keyword evidence="13" id="KW-0560">Oxidoreductase</keyword>
<keyword evidence="6 20" id="KW-0812">Transmembrane</keyword>
<dbReference type="InterPro" id="IPR017927">
    <property type="entry name" value="FAD-bd_FR_type"/>
</dbReference>
<dbReference type="GO" id="GO:0005509">
    <property type="term" value="F:calcium ion binding"/>
    <property type="evidence" value="ECO:0007669"/>
    <property type="project" value="InterPro"/>
</dbReference>
<dbReference type="InterPro" id="IPR039261">
    <property type="entry name" value="FNR_nucleotide-bd"/>
</dbReference>
<evidence type="ECO:0000256" key="18">
    <source>
        <dbReference type="ARBA" id="ARBA00048762"/>
    </source>
</evidence>
<evidence type="ECO:0000256" key="3">
    <source>
        <dbReference type="ARBA" id="ARBA00012698"/>
    </source>
</evidence>
<dbReference type="Pfam" id="PF08022">
    <property type="entry name" value="FAD_binding_8"/>
    <property type="match status" value="1"/>
</dbReference>
<dbReference type="InterPro" id="IPR019791">
    <property type="entry name" value="Haem_peroxidase_animal"/>
</dbReference>
<dbReference type="GO" id="GO:0004601">
    <property type="term" value="F:peroxidase activity"/>
    <property type="evidence" value="ECO:0007669"/>
    <property type="project" value="UniProtKB-KW"/>
</dbReference>
<evidence type="ECO:0000256" key="14">
    <source>
        <dbReference type="ARBA" id="ARBA00023136"/>
    </source>
</evidence>
<evidence type="ECO:0000256" key="11">
    <source>
        <dbReference type="ARBA" id="ARBA00022857"/>
    </source>
</evidence>
<evidence type="ECO:0000256" key="6">
    <source>
        <dbReference type="ARBA" id="ARBA00022692"/>
    </source>
</evidence>
<dbReference type="GO" id="GO:0016175">
    <property type="term" value="F:superoxide-generating NAD(P)H oxidase activity"/>
    <property type="evidence" value="ECO:0007669"/>
    <property type="project" value="UniProtKB-ARBA"/>
</dbReference>
<dbReference type="Gene3D" id="1.10.238.10">
    <property type="entry name" value="EF-hand"/>
    <property type="match status" value="1"/>
</dbReference>
<dbReference type="STRING" id="6832.A0A553PNE7"/>
<dbReference type="CDD" id="cd09820">
    <property type="entry name" value="dual_peroxidase_like"/>
    <property type="match status" value="1"/>
</dbReference>
<dbReference type="SUPFAM" id="SSF63380">
    <property type="entry name" value="Riboflavin synthase domain-like"/>
    <property type="match status" value="1"/>
</dbReference>
<name>A0A553PNE7_TIGCA</name>
<evidence type="ECO:0000256" key="9">
    <source>
        <dbReference type="ARBA" id="ARBA00022827"/>
    </source>
</evidence>
<feature type="chain" id="PRO_5021931392" description="NAD(P)H oxidase (H2O2-forming)" evidence="21">
    <location>
        <begin position="24"/>
        <end position="1501"/>
    </location>
</feature>
<dbReference type="PROSITE" id="PS00018">
    <property type="entry name" value="EF_HAND_1"/>
    <property type="match status" value="1"/>
</dbReference>
<comment type="subcellular location">
    <subcellularLocation>
        <location evidence="1">Membrane</location>
        <topology evidence="1">Multi-pass membrane protein</topology>
    </subcellularLocation>
</comment>
<feature type="domain" description="EF-hand" evidence="22">
    <location>
        <begin position="835"/>
        <end position="870"/>
    </location>
</feature>
<dbReference type="InterPro" id="IPR037120">
    <property type="entry name" value="Haem_peroxidase_sf_animal"/>
</dbReference>
<dbReference type="PANTHER" id="PTHR11475:SF144">
    <property type="entry name" value="NAD(P)H OXIDASE (H2O2-FORMING)"/>
    <property type="match status" value="1"/>
</dbReference>
<evidence type="ECO:0000256" key="2">
    <source>
        <dbReference type="ARBA" id="ARBA00005644"/>
    </source>
</evidence>
<dbReference type="Gene3D" id="1.10.640.10">
    <property type="entry name" value="Haem peroxidase domain superfamily, animal type"/>
    <property type="match status" value="1"/>
</dbReference>
<comment type="caution">
    <text evidence="24">The sequence shown here is derived from an EMBL/GenBank/DDBJ whole genome shotgun (WGS) entry which is preliminary data.</text>
</comment>
<evidence type="ECO:0000256" key="1">
    <source>
        <dbReference type="ARBA" id="ARBA00004141"/>
    </source>
</evidence>
<comment type="similarity">
    <text evidence="2">In the N-terminal section; belongs to the peroxidase family.</text>
</comment>
<evidence type="ECO:0000256" key="15">
    <source>
        <dbReference type="ARBA" id="ARBA00023180"/>
    </source>
</evidence>
<evidence type="ECO:0000256" key="13">
    <source>
        <dbReference type="ARBA" id="ARBA00023002"/>
    </source>
</evidence>
<feature type="signal peptide" evidence="21">
    <location>
        <begin position="1"/>
        <end position="23"/>
    </location>
</feature>
<dbReference type="GO" id="GO:0016174">
    <property type="term" value="F:NAD(P)H oxidase H2O2-forming activity"/>
    <property type="evidence" value="ECO:0007669"/>
    <property type="project" value="UniProtKB-EC"/>
</dbReference>
<dbReference type="SUPFAM" id="SSF52343">
    <property type="entry name" value="Ferredoxin reductase-like, C-terminal NADP-linked domain"/>
    <property type="match status" value="1"/>
</dbReference>
<dbReference type="Proteomes" id="UP000318571">
    <property type="component" value="Chromosome 6"/>
</dbReference>
<dbReference type="FunFam" id="1.10.640.10:FF:000008">
    <property type="entry name" value="Dual oxidase 1"/>
    <property type="match status" value="1"/>
</dbReference>
<dbReference type="InterPro" id="IPR011992">
    <property type="entry name" value="EF-hand-dom_pair"/>
</dbReference>
<keyword evidence="14 20" id="KW-0472">Membrane</keyword>
<keyword evidence="19" id="KW-0349">Heme</keyword>
<keyword evidence="12 20" id="KW-1133">Transmembrane helix</keyword>
<dbReference type="GO" id="GO:0042744">
    <property type="term" value="P:hydrogen peroxide catabolic process"/>
    <property type="evidence" value="ECO:0007669"/>
    <property type="project" value="UniProtKB-KW"/>
</dbReference>
<dbReference type="GO" id="GO:0042742">
    <property type="term" value="P:defense response to bacterium"/>
    <property type="evidence" value="ECO:0007669"/>
    <property type="project" value="UniProtKB-ARBA"/>
</dbReference>
<dbReference type="GO" id="GO:0016020">
    <property type="term" value="C:membrane"/>
    <property type="evidence" value="ECO:0007669"/>
    <property type="project" value="UniProtKB-SubCell"/>
</dbReference>
<evidence type="ECO:0000256" key="21">
    <source>
        <dbReference type="SAM" id="SignalP"/>
    </source>
</evidence>
<feature type="binding site" description="axial binding residue" evidence="19">
    <location>
        <position position="345"/>
    </location>
    <ligand>
        <name>heme b</name>
        <dbReference type="ChEBI" id="CHEBI:60344"/>
    </ligand>
    <ligandPart>
        <name>Fe</name>
        <dbReference type="ChEBI" id="CHEBI:18248"/>
    </ligandPart>
</feature>
<dbReference type="PRINTS" id="PR00457">
    <property type="entry name" value="ANPEROXIDASE"/>
</dbReference>
<dbReference type="SFLD" id="SFLDG01169">
    <property type="entry name" value="NADPH_oxidase_subgroup_(NOX)"/>
    <property type="match status" value="1"/>
</dbReference>
<evidence type="ECO:0000256" key="5">
    <source>
        <dbReference type="ARBA" id="ARBA00022630"/>
    </source>
</evidence>
<dbReference type="Pfam" id="PF01794">
    <property type="entry name" value="Ferric_reduct"/>
    <property type="match status" value="1"/>
</dbReference>
<evidence type="ECO:0000256" key="4">
    <source>
        <dbReference type="ARBA" id="ARBA00022559"/>
    </source>
</evidence>
<feature type="transmembrane region" description="Helical" evidence="20">
    <location>
        <begin position="1211"/>
        <end position="1228"/>
    </location>
</feature>
<dbReference type="Gene3D" id="3.40.50.80">
    <property type="entry name" value="Nucleotide-binding domain of ferredoxin-NADP reductase (FNR) module"/>
    <property type="match status" value="1"/>
</dbReference>